<feature type="transmembrane region" description="Helical" evidence="1">
    <location>
        <begin position="123"/>
        <end position="141"/>
    </location>
</feature>
<protein>
    <submittedName>
        <fullName evidence="2">Uncharacterized protein</fullName>
    </submittedName>
</protein>
<keyword evidence="3" id="KW-1185">Reference proteome</keyword>
<reference evidence="2 3" key="1">
    <citation type="submission" date="2024-04" db="EMBL/GenBank/DDBJ databases">
        <title>Tritrichomonas musculus Genome.</title>
        <authorList>
            <person name="Alves-Ferreira E."/>
            <person name="Grigg M."/>
            <person name="Lorenzi H."/>
            <person name="Galac M."/>
        </authorList>
    </citation>
    <scope>NUCLEOTIDE SEQUENCE [LARGE SCALE GENOMIC DNA]</scope>
    <source>
        <strain evidence="2 3">EAF2021</strain>
    </source>
</reference>
<evidence type="ECO:0000313" key="2">
    <source>
        <dbReference type="EMBL" id="KAK8870737.1"/>
    </source>
</evidence>
<dbReference type="Proteomes" id="UP001470230">
    <property type="component" value="Unassembled WGS sequence"/>
</dbReference>
<feature type="transmembrane region" description="Helical" evidence="1">
    <location>
        <begin position="195"/>
        <end position="213"/>
    </location>
</feature>
<keyword evidence="1" id="KW-1133">Transmembrane helix</keyword>
<proteinExistence type="predicted"/>
<organism evidence="2 3">
    <name type="scientific">Tritrichomonas musculus</name>
    <dbReference type="NCBI Taxonomy" id="1915356"/>
    <lineage>
        <taxon>Eukaryota</taxon>
        <taxon>Metamonada</taxon>
        <taxon>Parabasalia</taxon>
        <taxon>Tritrichomonadida</taxon>
        <taxon>Tritrichomonadidae</taxon>
        <taxon>Tritrichomonas</taxon>
    </lineage>
</organism>
<gene>
    <name evidence="2" type="ORF">M9Y10_008624</name>
</gene>
<comment type="caution">
    <text evidence="2">The sequence shown here is derived from an EMBL/GenBank/DDBJ whole genome shotgun (WGS) entry which is preliminary data.</text>
</comment>
<name>A0ABR2IZE1_9EUKA</name>
<accession>A0ABR2IZE1</accession>
<keyword evidence="1" id="KW-0812">Transmembrane</keyword>
<dbReference type="EMBL" id="JAPFFF010000014">
    <property type="protein sequence ID" value="KAK8870737.1"/>
    <property type="molecule type" value="Genomic_DNA"/>
</dbReference>
<feature type="transmembrane region" description="Helical" evidence="1">
    <location>
        <begin position="88"/>
        <end position="111"/>
    </location>
</feature>
<evidence type="ECO:0000256" key="1">
    <source>
        <dbReference type="SAM" id="Phobius"/>
    </source>
</evidence>
<evidence type="ECO:0000313" key="3">
    <source>
        <dbReference type="Proteomes" id="UP001470230"/>
    </source>
</evidence>
<sequence>MTESGVKIILSNKPEKIQHESKFKLPQLPDFLRIFRILSKVLPFYITLFYLKSFLSNDKSKIYYYEKEEFISDPYEPEELYDDKHYVILFYFLITHILTIIYYFSIIAVHFHDAKPQTGLHVLWLDVHFHRFVFYICALFFKMTPRFSYLSNTLIFFYESIRIFDSDVIRRTRSLYLILHQYCQNVLSSKYYQRFRAIIEGLWLPYIIFMTIYSFDLNYVLFLYFYCFFVLMYQIQCDEFHHWIWLQIDGFCTKMVFQLTNPTRQILLKLLFTIRNLGSIEKKIYPPIDNTE</sequence>
<feature type="transmembrane region" description="Helical" evidence="1">
    <location>
        <begin position="31"/>
        <end position="51"/>
    </location>
</feature>
<keyword evidence="1" id="KW-0472">Membrane</keyword>